<evidence type="ECO:0000313" key="3">
    <source>
        <dbReference type="Proteomes" id="UP001447008"/>
    </source>
</evidence>
<evidence type="ECO:0000256" key="1">
    <source>
        <dbReference type="SAM" id="SignalP"/>
    </source>
</evidence>
<organism evidence="2 3">
    <name type="scientific">Pseudoalteromonas qingdaonensis</name>
    <dbReference type="NCBI Taxonomy" id="3131913"/>
    <lineage>
        <taxon>Bacteria</taxon>
        <taxon>Pseudomonadati</taxon>
        <taxon>Pseudomonadota</taxon>
        <taxon>Gammaproteobacteria</taxon>
        <taxon>Alteromonadales</taxon>
        <taxon>Pseudoalteromonadaceae</taxon>
        <taxon>Pseudoalteromonas</taxon>
    </lineage>
</organism>
<protein>
    <submittedName>
        <fullName evidence="2">Uncharacterized protein</fullName>
    </submittedName>
</protein>
<feature type="chain" id="PRO_5045885046" evidence="1">
    <location>
        <begin position="21"/>
        <end position="114"/>
    </location>
</feature>
<evidence type="ECO:0000313" key="2">
    <source>
        <dbReference type="EMBL" id="MEM0515256.1"/>
    </source>
</evidence>
<feature type="signal peptide" evidence="1">
    <location>
        <begin position="1"/>
        <end position="20"/>
    </location>
</feature>
<comment type="caution">
    <text evidence="2">The sequence shown here is derived from an EMBL/GenBank/DDBJ whole genome shotgun (WGS) entry which is preliminary data.</text>
</comment>
<name>A0ABU9MXU5_9GAMM</name>
<dbReference type="EMBL" id="JBCGCU010000006">
    <property type="protein sequence ID" value="MEM0515256.1"/>
    <property type="molecule type" value="Genomic_DNA"/>
</dbReference>
<reference evidence="2 3" key="1">
    <citation type="submission" date="2024-03" db="EMBL/GenBank/DDBJ databases">
        <title>Pseudoalteromonas qingdaonensis sp. nov., isolated from the intestines of marine benthic organisms.</title>
        <authorList>
            <person name="Lin X."/>
            <person name="Fang S."/>
            <person name="Hu X."/>
        </authorList>
    </citation>
    <scope>NUCLEOTIDE SEQUENCE [LARGE SCALE GENOMIC DNA]</scope>
    <source>
        <strain evidence="2 3">YIC-827</strain>
    </source>
</reference>
<accession>A0ABU9MXU5</accession>
<keyword evidence="3" id="KW-1185">Reference proteome</keyword>
<dbReference type="Proteomes" id="UP001447008">
    <property type="component" value="Unassembled WGS sequence"/>
</dbReference>
<dbReference type="RefSeq" id="WP_342677754.1">
    <property type="nucleotide sequence ID" value="NZ_JBCGCU010000006.1"/>
</dbReference>
<gene>
    <name evidence="2" type="ORF">WCN91_07405</name>
</gene>
<proteinExistence type="predicted"/>
<keyword evidence="1" id="KW-0732">Signal</keyword>
<sequence>MNTLRLSLVALLPLSQGLAAQDSTNVEFAAENNQADVFIEKCHTWRNAMRDNDMDLMWTFVEEKFKGPLKPKMAQKLKKVAAKHRRHLDEAGAYVQRSVSLSQETPSDTAQVIV</sequence>